<dbReference type="InterPro" id="IPR000850">
    <property type="entry name" value="Adenylat/UMP-CMP_kin"/>
</dbReference>
<dbReference type="GO" id="GO:0005524">
    <property type="term" value="F:ATP binding"/>
    <property type="evidence" value="ECO:0007669"/>
    <property type="project" value="UniProtKB-KW"/>
</dbReference>
<evidence type="ECO:0000256" key="5">
    <source>
        <dbReference type="RuleBase" id="RU003330"/>
    </source>
</evidence>
<dbReference type="SUPFAM" id="SSF52540">
    <property type="entry name" value="P-loop containing nucleoside triphosphate hydrolases"/>
    <property type="match status" value="1"/>
</dbReference>
<evidence type="ECO:0000313" key="8">
    <source>
        <dbReference type="Proteomes" id="UP000034956"/>
    </source>
</evidence>
<sequence length="227" mass="25719">MSKQAVIIYGPPGSGKGTQAELLARKYNFIHFDSGRYIESLVHDKALQKNPIIRRERKNFDTGILCTPTWVLKIVTEATARIAKAGYGIVYSGSLRTMFESFGDKKNKGLLLNLVKFYGRKNIRVLALKVRPASSLKRNSSRRVCSVCGMPMLAKFTHRECDFCEGLLRKRTLDTPSVIKVRLKQYADRTYPIIARMKKNGFRVIEINGEPAPYKIHALIVKKLGLE</sequence>
<gene>
    <name evidence="7" type="ORF">UY23_C0006G0043</name>
</gene>
<dbReference type="EMBL" id="LCPF01000006">
    <property type="protein sequence ID" value="KKU90834.1"/>
    <property type="molecule type" value="Genomic_DNA"/>
</dbReference>
<dbReference type="InterPro" id="IPR027417">
    <property type="entry name" value="P-loop_NTPase"/>
</dbReference>
<reference evidence="7 8" key="1">
    <citation type="journal article" date="2015" name="Nature">
        <title>rRNA introns, odd ribosomes, and small enigmatic genomes across a large radiation of phyla.</title>
        <authorList>
            <person name="Brown C.T."/>
            <person name="Hug L.A."/>
            <person name="Thomas B.C."/>
            <person name="Sharon I."/>
            <person name="Castelle C.J."/>
            <person name="Singh A."/>
            <person name="Wilkins M.J."/>
            <person name="Williams K.H."/>
            <person name="Banfield J.F."/>
        </authorList>
    </citation>
    <scope>NUCLEOTIDE SEQUENCE [LARGE SCALE GENOMIC DNA]</scope>
</reference>
<evidence type="ECO:0000256" key="3">
    <source>
        <dbReference type="ARBA" id="ARBA00022741"/>
    </source>
</evidence>
<evidence type="ECO:0000256" key="6">
    <source>
        <dbReference type="RuleBase" id="RU003331"/>
    </source>
</evidence>
<comment type="similarity">
    <text evidence="5">Belongs to the adenylate kinase family.</text>
</comment>
<dbReference type="PANTHER" id="PTHR23359">
    <property type="entry name" value="NUCLEOTIDE KINASE"/>
    <property type="match status" value="1"/>
</dbReference>
<keyword evidence="1 5" id="KW-0808">Transferase</keyword>
<dbReference type="GO" id="GO:0005737">
    <property type="term" value="C:cytoplasm"/>
    <property type="evidence" value="ECO:0007669"/>
    <property type="project" value="UniProtKB-SubCell"/>
</dbReference>
<dbReference type="Gene3D" id="3.40.50.300">
    <property type="entry name" value="P-loop containing nucleotide triphosphate hydrolases"/>
    <property type="match status" value="1"/>
</dbReference>
<dbReference type="PRINTS" id="PR00094">
    <property type="entry name" value="ADENYLTKNASE"/>
</dbReference>
<dbReference type="AlphaFoldDB" id="A0A0G1U9R5"/>
<evidence type="ECO:0000256" key="4">
    <source>
        <dbReference type="ARBA" id="ARBA00022777"/>
    </source>
</evidence>
<evidence type="ECO:0000313" key="7">
    <source>
        <dbReference type="EMBL" id="KKU90834.1"/>
    </source>
</evidence>
<organism evidence="7 8">
    <name type="scientific">Candidatus Jorgensenbacteria bacterium GW2011_GWA1_48_11</name>
    <dbReference type="NCBI Taxonomy" id="1618660"/>
    <lineage>
        <taxon>Bacteria</taxon>
        <taxon>Candidatus Joergenseniibacteriota</taxon>
    </lineage>
</organism>
<dbReference type="Pfam" id="PF00406">
    <property type="entry name" value="ADK"/>
    <property type="match status" value="1"/>
</dbReference>
<name>A0A0G1U9R5_9BACT</name>
<dbReference type="GO" id="GO:0004017">
    <property type="term" value="F:AMP kinase activity"/>
    <property type="evidence" value="ECO:0007669"/>
    <property type="project" value="UniProtKB-EC"/>
</dbReference>
<keyword evidence="3 6" id="KW-0547">Nucleotide-binding</keyword>
<keyword evidence="2" id="KW-0545">Nucleotide biosynthesis</keyword>
<keyword evidence="6" id="KW-0067">ATP-binding</keyword>
<proteinExistence type="inferred from homology"/>
<comment type="subunit">
    <text evidence="6">Monomer.</text>
</comment>
<accession>A0A0G1U9R5</accession>
<comment type="caution">
    <text evidence="7">The sequence shown here is derived from an EMBL/GenBank/DDBJ whole genome shotgun (WGS) entry which is preliminary data.</text>
</comment>
<dbReference type="CDD" id="cd01428">
    <property type="entry name" value="ADK"/>
    <property type="match status" value="1"/>
</dbReference>
<keyword evidence="4 5" id="KW-0418">Kinase</keyword>
<protein>
    <recommendedName>
        <fullName evidence="6">Adenylate kinase</fullName>
        <ecNumber evidence="6">2.7.4.3</ecNumber>
    </recommendedName>
</protein>
<evidence type="ECO:0000256" key="2">
    <source>
        <dbReference type="ARBA" id="ARBA00022727"/>
    </source>
</evidence>
<comment type="subcellular location">
    <subcellularLocation>
        <location evidence="6">Cytoplasm</location>
    </subcellularLocation>
</comment>
<dbReference type="PATRIC" id="fig|1618660.3.peg.743"/>
<comment type="catalytic activity">
    <reaction evidence="6">
        <text>AMP + ATP = 2 ADP</text>
        <dbReference type="Rhea" id="RHEA:12973"/>
        <dbReference type="ChEBI" id="CHEBI:30616"/>
        <dbReference type="ChEBI" id="CHEBI:456215"/>
        <dbReference type="ChEBI" id="CHEBI:456216"/>
        <dbReference type="EC" id="2.7.4.3"/>
    </reaction>
</comment>
<dbReference type="EC" id="2.7.4.3" evidence="6"/>
<evidence type="ECO:0000256" key="1">
    <source>
        <dbReference type="ARBA" id="ARBA00022679"/>
    </source>
</evidence>
<dbReference type="Proteomes" id="UP000034956">
    <property type="component" value="Unassembled WGS sequence"/>
</dbReference>